<sequence length="188" mass="21195">VTDHDLNSSFCGIQLKGGQSASEIFHQVLQQGVEAFPESFSSLNFPAYANQFRKRYVHLVPDFEAARLISPARNEIAERLANEIHTAFLFDDGKEPEPLATYLQRDFSPLPLVDKEANSIRFWKPHFTYRHEDWSALDILAEELLNRDVISLGAAQALLWLQENLVKAGTINLSDRKIVVLGANAEMA</sequence>
<dbReference type="AlphaFoldDB" id="A0A382VTL6"/>
<organism evidence="1">
    <name type="scientific">marine metagenome</name>
    <dbReference type="NCBI Taxonomy" id="408172"/>
    <lineage>
        <taxon>unclassified sequences</taxon>
        <taxon>metagenomes</taxon>
        <taxon>ecological metagenomes</taxon>
    </lineage>
</organism>
<dbReference type="EMBL" id="UINC01154521">
    <property type="protein sequence ID" value="SVD49857.1"/>
    <property type="molecule type" value="Genomic_DNA"/>
</dbReference>
<evidence type="ECO:0000313" key="1">
    <source>
        <dbReference type="EMBL" id="SVD49857.1"/>
    </source>
</evidence>
<proteinExistence type="predicted"/>
<gene>
    <name evidence="1" type="ORF">METZ01_LOCUS402711</name>
</gene>
<accession>A0A382VTL6</accession>
<reference evidence="1" key="1">
    <citation type="submission" date="2018-05" db="EMBL/GenBank/DDBJ databases">
        <authorList>
            <person name="Lanie J.A."/>
            <person name="Ng W.-L."/>
            <person name="Kazmierczak K.M."/>
            <person name="Andrzejewski T.M."/>
            <person name="Davidsen T.M."/>
            <person name="Wayne K.J."/>
            <person name="Tettelin H."/>
            <person name="Glass J.I."/>
            <person name="Rusch D."/>
            <person name="Podicherti R."/>
            <person name="Tsui H.-C.T."/>
            <person name="Winkler M.E."/>
        </authorList>
    </citation>
    <scope>NUCLEOTIDE SEQUENCE</scope>
</reference>
<protein>
    <submittedName>
        <fullName evidence="1">Uncharacterized protein</fullName>
    </submittedName>
</protein>
<name>A0A382VTL6_9ZZZZ</name>
<feature type="non-terminal residue" evidence="1">
    <location>
        <position position="1"/>
    </location>
</feature>
<feature type="non-terminal residue" evidence="1">
    <location>
        <position position="188"/>
    </location>
</feature>